<dbReference type="EMBL" id="AP014959">
    <property type="protein sequence ID" value="BAS84063.1"/>
    <property type="molecule type" value="Genomic_DNA"/>
</dbReference>
<dbReference type="InParanoid" id="A0A0P0VY12"/>
<dbReference type="PaxDb" id="39947-A0A0P0VY12"/>
<dbReference type="Gramene" id="Os03t0334050-00">
    <property type="protein sequence ID" value="Os03t0334050-00"/>
    <property type="gene ID" value="Os03g0334050"/>
</dbReference>
<sequence length="142" mass="16492">MYSTVPHIEFDLVFSSNSFARPKSDPYMSISIQQDVLRLQISVHNSIGMEMGYSRHDFSSVDACKLLPKQTLLVELEEKMAPIYEVQHKVKSMINAYLKGVPQLYNKRMINFSQYISLCFHVLSMVLLQNLVLPHNFHCVYF</sequence>
<dbReference type="AlphaFoldDB" id="A0A0P0VY12"/>
<reference evidence="1 2" key="2">
    <citation type="journal article" date="2013" name="Plant Cell Physiol.">
        <title>Rice Annotation Project Database (RAP-DB): an integrative and interactive database for rice genomics.</title>
        <authorList>
            <person name="Sakai H."/>
            <person name="Lee S.S."/>
            <person name="Tanaka T."/>
            <person name="Numa H."/>
            <person name="Kim J."/>
            <person name="Kawahara Y."/>
            <person name="Wakimoto H."/>
            <person name="Yang C.C."/>
            <person name="Iwamoto M."/>
            <person name="Abe T."/>
            <person name="Yamada Y."/>
            <person name="Muto A."/>
            <person name="Inokuchi H."/>
            <person name="Ikemura T."/>
            <person name="Matsumoto T."/>
            <person name="Sasaki T."/>
            <person name="Itoh T."/>
        </authorList>
    </citation>
    <scope>NUCLEOTIDE SEQUENCE [LARGE SCALE GENOMIC DNA]</scope>
    <source>
        <strain evidence="2">cv. Nipponbare</strain>
    </source>
</reference>
<proteinExistence type="predicted"/>
<name>A0A0P0VY12_ORYSJ</name>
<dbReference type="SMR" id="A0A0P0VY12"/>
<reference evidence="2" key="1">
    <citation type="journal article" date="2005" name="Nature">
        <title>The map-based sequence of the rice genome.</title>
        <authorList>
            <consortium name="International rice genome sequencing project (IRGSP)"/>
            <person name="Matsumoto T."/>
            <person name="Wu J."/>
            <person name="Kanamori H."/>
            <person name="Katayose Y."/>
            <person name="Fujisawa M."/>
            <person name="Namiki N."/>
            <person name="Mizuno H."/>
            <person name="Yamamoto K."/>
            <person name="Antonio B.A."/>
            <person name="Baba T."/>
            <person name="Sakata K."/>
            <person name="Nagamura Y."/>
            <person name="Aoki H."/>
            <person name="Arikawa K."/>
            <person name="Arita K."/>
            <person name="Bito T."/>
            <person name="Chiden Y."/>
            <person name="Fujitsuka N."/>
            <person name="Fukunaka R."/>
            <person name="Hamada M."/>
            <person name="Harada C."/>
            <person name="Hayashi A."/>
            <person name="Hijishita S."/>
            <person name="Honda M."/>
            <person name="Hosokawa S."/>
            <person name="Ichikawa Y."/>
            <person name="Idonuma A."/>
            <person name="Iijima M."/>
            <person name="Ikeda M."/>
            <person name="Ikeno M."/>
            <person name="Ito K."/>
            <person name="Ito S."/>
            <person name="Ito T."/>
            <person name="Ito Y."/>
            <person name="Ito Y."/>
            <person name="Iwabuchi A."/>
            <person name="Kamiya K."/>
            <person name="Karasawa W."/>
            <person name="Kurita K."/>
            <person name="Katagiri S."/>
            <person name="Kikuta A."/>
            <person name="Kobayashi H."/>
            <person name="Kobayashi N."/>
            <person name="Machita K."/>
            <person name="Maehara T."/>
            <person name="Masukawa M."/>
            <person name="Mizubayashi T."/>
            <person name="Mukai Y."/>
            <person name="Nagasaki H."/>
            <person name="Nagata Y."/>
            <person name="Naito S."/>
            <person name="Nakashima M."/>
            <person name="Nakama Y."/>
            <person name="Nakamichi Y."/>
            <person name="Nakamura M."/>
            <person name="Meguro A."/>
            <person name="Negishi M."/>
            <person name="Ohta I."/>
            <person name="Ohta T."/>
            <person name="Okamoto M."/>
            <person name="Ono N."/>
            <person name="Saji S."/>
            <person name="Sakaguchi M."/>
            <person name="Sakai K."/>
            <person name="Shibata M."/>
            <person name="Shimokawa T."/>
            <person name="Song J."/>
            <person name="Takazaki Y."/>
            <person name="Terasawa K."/>
            <person name="Tsugane M."/>
            <person name="Tsuji K."/>
            <person name="Ueda S."/>
            <person name="Waki K."/>
            <person name="Yamagata H."/>
            <person name="Yamamoto M."/>
            <person name="Yamamoto S."/>
            <person name="Yamane H."/>
            <person name="Yoshiki S."/>
            <person name="Yoshihara R."/>
            <person name="Yukawa K."/>
            <person name="Zhong H."/>
            <person name="Yano M."/>
            <person name="Yuan Q."/>
            <person name="Ouyang S."/>
            <person name="Liu J."/>
            <person name="Jones K.M."/>
            <person name="Gansberger K."/>
            <person name="Moffat K."/>
            <person name="Hill J."/>
            <person name="Bera J."/>
            <person name="Fadrosh D."/>
            <person name="Jin S."/>
            <person name="Johri S."/>
            <person name="Kim M."/>
            <person name="Overton L."/>
            <person name="Reardon M."/>
            <person name="Tsitrin T."/>
            <person name="Vuong H."/>
            <person name="Weaver B."/>
            <person name="Ciecko A."/>
            <person name="Tallon L."/>
            <person name="Jackson J."/>
            <person name="Pai G."/>
            <person name="Aken S.V."/>
            <person name="Utterback T."/>
            <person name="Reidmuller S."/>
            <person name="Feldblyum T."/>
            <person name="Hsiao J."/>
            <person name="Zismann V."/>
            <person name="Iobst S."/>
            <person name="de Vazeille A.R."/>
            <person name="Buell C.R."/>
            <person name="Ying K."/>
            <person name="Li Y."/>
            <person name="Lu T."/>
            <person name="Huang Y."/>
            <person name="Zhao Q."/>
            <person name="Feng Q."/>
            <person name="Zhang L."/>
            <person name="Zhu J."/>
            <person name="Weng Q."/>
            <person name="Mu J."/>
            <person name="Lu Y."/>
            <person name="Fan D."/>
            <person name="Liu Y."/>
            <person name="Guan J."/>
            <person name="Zhang Y."/>
            <person name="Yu S."/>
            <person name="Liu X."/>
            <person name="Zhang Y."/>
            <person name="Hong G."/>
            <person name="Han B."/>
            <person name="Choisne N."/>
            <person name="Demange N."/>
            <person name="Orjeda G."/>
            <person name="Samain S."/>
            <person name="Cattolico L."/>
            <person name="Pelletier E."/>
            <person name="Couloux A."/>
            <person name="Segurens B."/>
            <person name="Wincker P."/>
            <person name="D'Hont A."/>
            <person name="Scarpelli C."/>
            <person name="Weissenbach J."/>
            <person name="Salanoubat M."/>
            <person name="Quetier F."/>
            <person name="Yu Y."/>
            <person name="Kim H.R."/>
            <person name="Rambo T."/>
            <person name="Currie J."/>
            <person name="Collura K."/>
            <person name="Luo M."/>
            <person name="Yang T."/>
            <person name="Ammiraju J.S.S."/>
            <person name="Engler F."/>
            <person name="Soderlund C."/>
            <person name="Wing R.A."/>
            <person name="Palmer L.E."/>
            <person name="de la Bastide M."/>
            <person name="Spiegel L."/>
            <person name="Nascimento L."/>
            <person name="Zutavern T."/>
            <person name="O'Shaughnessy A."/>
            <person name="Dike S."/>
            <person name="Dedhia N."/>
            <person name="Preston R."/>
            <person name="Balija V."/>
            <person name="McCombie W.R."/>
            <person name="Chow T."/>
            <person name="Chen H."/>
            <person name="Chung M."/>
            <person name="Chen C."/>
            <person name="Shaw J."/>
            <person name="Wu H."/>
            <person name="Hsiao K."/>
            <person name="Chao Y."/>
            <person name="Chu M."/>
            <person name="Cheng C."/>
            <person name="Hour A."/>
            <person name="Lee P."/>
            <person name="Lin S."/>
            <person name="Lin Y."/>
            <person name="Liou J."/>
            <person name="Liu S."/>
            <person name="Hsing Y."/>
            <person name="Raghuvanshi S."/>
            <person name="Mohanty A."/>
            <person name="Bharti A.K."/>
            <person name="Gaur A."/>
            <person name="Gupta V."/>
            <person name="Kumar D."/>
            <person name="Ravi V."/>
            <person name="Vij S."/>
            <person name="Kapur A."/>
            <person name="Khurana P."/>
            <person name="Khurana P."/>
            <person name="Khurana J.P."/>
            <person name="Tyagi A.K."/>
            <person name="Gaikwad K."/>
            <person name="Singh A."/>
            <person name="Dalal V."/>
            <person name="Srivastava S."/>
            <person name="Dixit A."/>
            <person name="Pal A.K."/>
            <person name="Ghazi I.A."/>
            <person name="Yadav M."/>
            <person name="Pandit A."/>
            <person name="Bhargava A."/>
            <person name="Sureshbabu K."/>
            <person name="Batra K."/>
            <person name="Sharma T.R."/>
            <person name="Mohapatra T."/>
            <person name="Singh N.K."/>
            <person name="Messing J."/>
            <person name="Nelson A.B."/>
            <person name="Fuks G."/>
            <person name="Kavchok S."/>
            <person name="Keizer G."/>
            <person name="Linton E."/>
            <person name="Llaca V."/>
            <person name="Song R."/>
            <person name="Tanyolac B."/>
            <person name="Young S."/>
            <person name="Ho-Il K."/>
            <person name="Hahn J.H."/>
            <person name="Sangsakoo G."/>
            <person name="Vanavichit A."/>
            <person name="de Mattos Luiz.A.T."/>
            <person name="Zimmer P.D."/>
            <person name="Malone G."/>
            <person name="Dellagostin O."/>
            <person name="de Oliveira A.C."/>
            <person name="Bevan M."/>
            <person name="Bancroft I."/>
            <person name="Minx P."/>
            <person name="Cordum H."/>
            <person name="Wilson R."/>
            <person name="Cheng Z."/>
            <person name="Jin W."/>
            <person name="Jiang J."/>
            <person name="Leong S.A."/>
            <person name="Iwama H."/>
            <person name="Gojobori T."/>
            <person name="Itoh T."/>
            <person name="Niimura Y."/>
            <person name="Fujii Y."/>
            <person name="Habara T."/>
            <person name="Sakai H."/>
            <person name="Sato Y."/>
            <person name="Wilson G."/>
            <person name="Kumar K."/>
            <person name="McCouch S."/>
            <person name="Juretic N."/>
            <person name="Hoen D."/>
            <person name="Wright S."/>
            <person name="Bruskiewich R."/>
            <person name="Bureau T."/>
            <person name="Miyao A."/>
            <person name="Hirochika H."/>
            <person name="Nishikawa T."/>
            <person name="Kadowaki K."/>
            <person name="Sugiura M."/>
            <person name="Burr B."/>
            <person name="Sasaki T."/>
        </authorList>
    </citation>
    <scope>NUCLEOTIDE SEQUENCE [LARGE SCALE GENOMIC DNA]</scope>
    <source>
        <strain evidence="2">cv. Nipponbare</strain>
    </source>
</reference>
<gene>
    <name evidence="1" type="ordered locus">Os03g0334050</name>
    <name evidence="1" type="ORF">OSNPB_030334050</name>
</gene>
<dbReference type="Proteomes" id="UP000059680">
    <property type="component" value="Chromosome 3"/>
</dbReference>
<keyword evidence="2" id="KW-1185">Reference proteome</keyword>
<organism evidence="1 2">
    <name type="scientific">Oryza sativa subsp. japonica</name>
    <name type="common">Rice</name>
    <dbReference type="NCBI Taxonomy" id="39947"/>
    <lineage>
        <taxon>Eukaryota</taxon>
        <taxon>Viridiplantae</taxon>
        <taxon>Streptophyta</taxon>
        <taxon>Embryophyta</taxon>
        <taxon>Tracheophyta</taxon>
        <taxon>Spermatophyta</taxon>
        <taxon>Magnoliopsida</taxon>
        <taxon>Liliopsida</taxon>
        <taxon>Poales</taxon>
        <taxon>Poaceae</taxon>
        <taxon>BOP clade</taxon>
        <taxon>Oryzoideae</taxon>
        <taxon>Oryzeae</taxon>
        <taxon>Oryzinae</taxon>
        <taxon>Oryza</taxon>
        <taxon>Oryza sativa</taxon>
    </lineage>
</organism>
<evidence type="ECO:0000313" key="2">
    <source>
        <dbReference type="Proteomes" id="UP000059680"/>
    </source>
</evidence>
<evidence type="ECO:0000313" key="1">
    <source>
        <dbReference type="EMBL" id="BAS84063.1"/>
    </source>
</evidence>
<accession>A0A0P0VY12</accession>
<protein>
    <submittedName>
        <fullName evidence="1">Os03g0334050 protein</fullName>
    </submittedName>
</protein>
<reference evidence="1 2" key="3">
    <citation type="journal article" date="2013" name="Rice">
        <title>Improvement of the Oryza sativa Nipponbare reference genome using next generation sequence and optical map data.</title>
        <authorList>
            <person name="Kawahara Y."/>
            <person name="de la Bastide M."/>
            <person name="Hamilton J.P."/>
            <person name="Kanamori H."/>
            <person name="McCombie W.R."/>
            <person name="Ouyang S."/>
            <person name="Schwartz D.C."/>
            <person name="Tanaka T."/>
            <person name="Wu J."/>
            <person name="Zhou S."/>
            <person name="Childs K.L."/>
            <person name="Davidson R.M."/>
            <person name="Lin H."/>
            <person name="Quesada-Ocampo L."/>
            <person name="Vaillancourt B."/>
            <person name="Sakai H."/>
            <person name="Lee S.S."/>
            <person name="Kim J."/>
            <person name="Numa H."/>
            <person name="Itoh T."/>
            <person name="Buell C.R."/>
            <person name="Matsumoto T."/>
        </authorList>
    </citation>
    <scope>NUCLEOTIDE SEQUENCE [LARGE SCALE GENOMIC DNA]</scope>
    <source>
        <strain evidence="2">cv. Nipponbare</strain>
    </source>
</reference>